<evidence type="ECO:0000256" key="5">
    <source>
        <dbReference type="ARBA" id="ARBA00023237"/>
    </source>
</evidence>
<dbReference type="GO" id="GO:0009279">
    <property type="term" value="C:cell outer membrane"/>
    <property type="evidence" value="ECO:0007669"/>
    <property type="project" value="UniProtKB-SubCell"/>
</dbReference>
<dbReference type="InterPro" id="IPR012944">
    <property type="entry name" value="SusD_RagB_dom"/>
</dbReference>
<keyword evidence="9" id="KW-1185">Reference proteome</keyword>
<reference evidence="8" key="2">
    <citation type="submission" date="2020-09" db="EMBL/GenBank/DDBJ databases">
        <authorList>
            <person name="Sun Q."/>
            <person name="Kim S."/>
        </authorList>
    </citation>
    <scope>NUCLEOTIDE SEQUENCE</scope>
    <source>
        <strain evidence="8">KCTC 12719</strain>
    </source>
</reference>
<evidence type="ECO:0000256" key="3">
    <source>
        <dbReference type="ARBA" id="ARBA00022729"/>
    </source>
</evidence>
<name>A0A918SJ85_9FLAO</name>
<feature type="domain" description="RagB/SusD" evidence="6">
    <location>
        <begin position="376"/>
        <end position="489"/>
    </location>
</feature>
<dbReference type="InterPro" id="IPR033985">
    <property type="entry name" value="SusD-like_N"/>
</dbReference>
<comment type="similarity">
    <text evidence="2">Belongs to the SusD family.</text>
</comment>
<dbReference type="Proteomes" id="UP000610456">
    <property type="component" value="Unassembled WGS sequence"/>
</dbReference>
<reference evidence="8" key="1">
    <citation type="journal article" date="2014" name="Int. J. Syst. Evol. Microbiol.">
        <title>Complete genome sequence of Corynebacterium casei LMG S-19264T (=DSM 44701T), isolated from a smear-ripened cheese.</title>
        <authorList>
            <consortium name="US DOE Joint Genome Institute (JGI-PGF)"/>
            <person name="Walter F."/>
            <person name="Albersmeier A."/>
            <person name="Kalinowski J."/>
            <person name="Ruckert C."/>
        </authorList>
    </citation>
    <scope>NUCLEOTIDE SEQUENCE</scope>
    <source>
        <strain evidence="8">KCTC 12719</strain>
    </source>
</reference>
<keyword evidence="3" id="KW-0732">Signal</keyword>
<dbReference type="Pfam" id="PF14322">
    <property type="entry name" value="SusD-like_3"/>
    <property type="match status" value="1"/>
</dbReference>
<dbReference type="PROSITE" id="PS51257">
    <property type="entry name" value="PROKAR_LIPOPROTEIN"/>
    <property type="match status" value="1"/>
</dbReference>
<evidence type="ECO:0000259" key="7">
    <source>
        <dbReference type="Pfam" id="PF14322"/>
    </source>
</evidence>
<feature type="domain" description="SusD-like N-terminal" evidence="7">
    <location>
        <begin position="32"/>
        <end position="235"/>
    </location>
</feature>
<gene>
    <name evidence="8" type="ORF">GCM10007103_28670</name>
</gene>
<protein>
    <submittedName>
        <fullName evidence="8">Membrane protein</fullName>
    </submittedName>
</protein>
<comment type="caution">
    <text evidence="8">The sequence shown here is derived from an EMBL/GenBank/DDBJ whole genome shotgun (WGS) entry which is preliminary data.</text>
</comment>
<dbReference type="Pfam" id="PF07980">
    <property type="entry name" value="SusD_RagB"/>
    <property type="match status" value="1"/>
</dbReference>
<evidence type="ECO:0000259" key="6">
    <source>
        <dbReference type="Pfam" id="PF07980"/>
    </source>
</evidence>
<sequence>MYKIIKGTIMKRVIKYITVVVSAVTLTACSDDFLEVEPRGESLESNYYRNAEEAYNGVVAAYDPVGWVGQNYVAKEFALNAASDDFYAGGGNSQDVPAVQAWSSYTLEPATGPQEELWRRSYSGIYRTNVLLSKLPDTDMDEHLKSRFEAEMKFLRAYYYFDLIRLFERVPMFTEPVAVSDLGNAVQVDRSEVFTLIEQDLVEAVPNLPTEVNLATEAGRATQGAGKALLGKVYLHLERFGEAAQQFQDVNGTPGGTSQYGYRLLENYGDLFENENQFNEESIFEVIHTSASNWGDWNCIGCTEGNLLNQMSAPRGYNIIEQGKGAPDFIAGWGFNIPTEKLADAFIYSDGSYDNRYKHTLSNLDSLAQQGIISYEKSYQDTGYFLKKFAGKQEDRSTGGGNFELNWPQNFYDIRLADTYLLEAEALVRGGGDTNRAQALLDAVRSRVGEESVPATFSNILRERRLELAGEGHRWFDLQRAGLAAEYLQFKGYVSKKHDKLPIPLQDLTNTQLEQDPAYQ</sequence>
<comment type="subcellular location">
    <subcellularLocation>
        <location evidence="1">Cell outer membrane</location>
    </subcellularLocation>
</comment>
<proteinExistence type="inferred from homology"/>
<evidence type="ECO:0000256" key="1">
    <source>
        <dbReference type="ARBA" id="ARBA00004442"/>
    </source>
</evidence>
<organism evidence="8 9">
    <name type="scientific">Salinimicrobium marinum</name>
    <dbReference type="NCBI Taxonomy" id="680283"/>
    <lineage>
        <taxon>Bacteria</taxon>
        <taxon>Pseudomonadati</taxon>
        <taxon>Bacteroidota</taxon>
        <taxon>Flavobacteriia</taxon>
        <taxon>Flavobacteriales</taxon>
        <taxon>Flavobacteriaceae</taxon>
        <taxon>Salinimicrobium</taxon>
    </lineage>
</organism>
<dbReference type="InterPro" id="IPR011990">
    <property type="entry name" value="TPR-like_helical_dom_sf"/>
</dbReference>
<evidence type="ECO:0000313" key="8">
    <source>
        <dbReference type="EMBL" id="GHA45813.1"/>
    </source>
</evidence>
<accession>A0A918SJ85</accession>
<dbReference type="AlphaFoldDB" id="A0A918SJ85"/>
<evidence type="ECO:0000313" key="9">
    <source>
        <dbReference type="Proteomes" id="UP000610456"/>
    </source>
</evidence>
<keyword evidence="4" id="KW-0472">Membrane</keyword>
<dbReference type="Gene3D" id="1.25.40.390">
    <property type="match status" value="1"/>
</dbReference>
<evidence type="ECO:0000256" key="4">
    <source>
        <dbReference type="ARBA" id="ARBA00023136"/>
    </source>
</evidence>
<evidence type="ECO:0000256" key="2">
    <source>
        <dbReference type="ARBA" id="ARBA00006275"/>
    </source>
</evidence>
<dbReference type="SUPFAM" id="SSF48452">
    <property type="entry name" value="TPR-like"/>
    <property type="match status" value="1"/>
</dbReference>
<dbReference type="EMBL" id="BMXB01000014">
    <property type="protein sequence ID" value="GHA45813.1"/>
    <property type="molecule type" value="Genomic_DNA"/>
</dbReference>
<keyword evidence="5" id="KW-0998">Cell outer membrane</keyword>